<comment type="subcellular location">
    <subcellularLocation>
        <location evidence="1">Membrane</location>
        <topology evidence="1">Multi-pass membrane protein</topology>
    </subcellularLocation>
</comment>
<feature type="repeat" description="TPR" evidence="7">
    <location>
        <begin position="472"/>
        <end position="505"/>
    </location>
</feature>
<dbReference type="Proteomes" id="UP001241748">
    <property type="component" value="Unassembled WGS sequence"/>
</dbReference>
<dbReference type="PROSITE" id="PS50293">
    <property type="entry name" value="TPR_REGION"/>
    <property type="match status" value="1"/>
</dbReference>
<keyword evidence="3 8" id="KW-0812">Transmembrane</keyword>
<evidence type="ECO:0000256" key="2">
    <source>
        <dbReference type="ARBA" id="ARBA00009045"/>
    </source>
</evidence>
<dbReference type="InterPro" id="IPR022764">
    <property type="entry name" value="Peptidase_S54_rhomboid_dom"/>
</dbReference>
<feature type="transmembrane region" description="Helical" evidence="8">
    <location>
        <begin position="241"/>
        <end position="261"/>
    </location>
</feature>
<feature type="repeat" description="TPR" evidence="7">
    <location>
        <begin position="438"/>
        <end position="471"/>
    </location>
</feature>
<reference evidence="10 11" key="1">
    <citation type="submission" date="2024-05" db="EMBL/GenBank/DDBJ databases">
        <authorList>
            <person name="Venkateswaran K."/>
        </authorList>
    </citation>
    <scope>NUCLEOTIDE SEQUENCE [LARGE SCALE GENOMIC DNA]</scope>
    <source>
        <strain evidence="10 11">179-C4-2-HS</strain>
    </source>
</reference>
<dbReference type="InterPro" id="IPR011990">
    <property type="entry name" value="TPR-like_helical_dom_sf"/>
</dbReference>
<feature type="domain" description="Peptidase S54 rhomboid" evidence="9">
    <location>
        <begin position="232"/>
        <end position="365"/>
    </location>
</feature>
<dbReference type="GO" id="GO:0008233">
    <property type="term" value="F:peptidase activity"/>
    <property type="evidence" value="ECO:0007669"/>
    <property type="project" value="UniProtKB-KW"/>
</dbReference>
<proteinExistence type="inferred from homology"/>
<feature type="transmembrane region" description="Helical" evidence="8">
    <location>
        <begin position="188"/>
        <end position="206"/>
    </location>
</feature>
<feature type="transmembrane region" description="Helical" evidence="8">
    <location>
        <begin position="273"/>
        <end position="291"/>
    </location>
</feature>
<dbReference type="PROSITE" id="PS50005">
    <property type="entry name" value="TPR"/>
    <property type="match status" value="2"/>
</dbReference>
<dbReference type="InterPro" id="IPR019734">
    <property type="entry name" value="TPR_rpt"/>
</dbReference>
<evidence type="ECO:0000313" key="11">
    <source>
        <dbReference type="Proteomes" id="UP001241748"/>
    </source>
</evidence>
<comment type="caution">
    <text evidence="10">The sequence shown here is derived from an EMBL/GenBank/DDBJ whole genome shotgun (WGS) entry which is preliminary data.</text>
</comment>
<keyword evidence="11" id="KW-1185">Reference proteome</keyword>
<evidence type="ECO:0000256" key="4">
    <source>
        <dbReference type="ARBA" id="ARBA00022801"/>
    </source>
</evidence>
<feature type="transmembrane region" description="Helical" evidence="8">
    <location>
        <begin position="374"/>
        <end position="395"/>
    </location>
</feature>
<evidence type="ECO:0000259" key="9">
    <source>
        <dbReference type="Pfam" id="PF01694"/>
    </source>
</evidence>
<dbReference type="InterPro" id="IPR050925">
    <property type="entry name" value="Rhomboid_protease_S54"/>
</dbReference>
<evidence type="ECO:0000256" key="1">
    <source>
        <dbReference type="ARBA" id="ARBA00004141"/>
    </source>
</evidence>
<dbReference type="PANTHER" id="PTHR43731">
    <property type="entry name" value="RHOMBOID PROTEASE"/>
    <property type="match status" value="1"/>
</dbReference>
<name>A0ABV4YM49_9BACI</name>
<dbReference type="RefSeq" id="WP_306073403.1">
    <property type="nucleotide sequence ID" value="NZ_JAROBZ020000001.1"/>
</dbReference>
<keyword evidence="10" id="KW-0645">Protease</keyword>
<keyword evidence="5 8" id="KW-1133">Transmembrane helix</keyword>
<evidence type="ECO:0000256" key="8">
    <source>
        <dbReference type="SAM" id="Phobius"/>
    </source>
</evidence>
<dbReference type="SUPFAM" id="SSF144091">
    <property type="entry name" value="Rhomboid-like"/>
    <property type="match status" value="1"/>
</dbReference>
<dbReference type="InterPro" id="IPR035952">
    <property type="entry name" value="Rhomboid-like_sf"/>
</dbReference>
<evidence type="ECO:0000256" key="3">
    <source>
        <dbReference type="ARBA" id="ARBA00022692"/>
    </source>
</evidence>
<keyword evidence="7" id="KW-0802">TPR repeat</keyword>
<evidence type="ECO:0000256" key="7">
    <source>
        <dbReference type="PROSITE-ProRule" id="PRU00339"/>
    </source>
</evidence>
<dbReference type="EC" id="3.4.21.105" evidence="10"/>
<keyword evidence="4 10" id="KW-0378">Hydrolase</keyword>
<dbReference type="SUPFAM" id="SSF48452">
    <property type="entry name" value="TPR-like"/>
    <property type="match status" value="1"/>
</dbReference>
<evidence type="ECO:0000256" key="5">
    <source>
        <dbReference type="ARBA" id="ARBA00022989"/>
    </source>
</evidence>
<sequence length="526" mass="59828">MSKVVGVLNSREDYIYWRLAYFFISEQGYRIIQLFENQKELWLEKIENKKVPIVRLLRQNLDWSSSMQRDIEFTASNGEKIRKQLGHGELSILNIYISKFPPVDVYEYRLERPFIFPQGNKTSVSSVLVTSDQYESGFKSLSTRLEREVYFPIREEYSEEDVNAQKKATLNFAIQMAKKEKEIFTNGNPFFTYFFMIIQVAVFLLLELQGGSTNTSTLIKFGAKFNPYIYDGEWWRFITPIFLHIGFLHIAMNTLALYFLGPAVERIFGSVRFFLIYLFAGISGVIASFIFSPNISAGASGAIFGCFGALLYFALIYPKLFFRTMGSSVITVLVFNLIFGFTVSIVDNAGHLGGLAGGFLAAGILHFPKKKKPFLQLLFLLVSAAILYGSLFYGFRHSATGGNESSTMMLAQEYIKQENYEQAYDVLTTYTESNKPSAEVYFALSFIEIKLGDLKEAKSHLLKVIEMDPDLPEAYYNLALIYLEENDISNARENAEKAAEIKPSQKEYSELADELNRLLPSSAEGE</sequence>
<gene>
    <name evidence="10" type="ORF">P5G62_002110</name>
</gene>
<keyword evidence="6 8" id="KW-0472">Membrane</keyword>
<organism evidence="10 11">
    <name type="scientific">Neobacillus driksii</name>
    <dbReference type="NCBI Taxonomy" id="3035913"/>
    <lineage>
        <taxon>Bacteria</taxon>
        <taxon>Bacillati</taxon>
        <taxon>Bacillota</taxon>
        <taxon>Bacilli</taxon>
        <taxon>Bacillales</taxon>
        <taxon>Bacillaceae</taxon>
        <taxon>Neobacillus</taxon>
    </lineage>
</organism>
<dbReference type="PANTHER" id="PTHR43731:SF14">
    <property type="entry name" value="PRESENILIN-ASSOCIATED RHOMBOID-LIKE PROTEIN, MITOCHONDRIAL"/>
    <property type="match status" value="1"/>
</dbReference>
<dbReference type="EMBL" id="JAROBZ020000001">
    <property type="protein sequence ID" value="MFB3165935.1"/>
    <property type="molecule type" value="Genomic_DNA"/>
</dbReference>
<feature type="transmembrane region" description="Helical" evidence="8">
    <location>
        <begin position="297"/>
        <end position="317"/>
    </location>
</feature>
<dbReference type="Gene3D" id="1.20.1540.10">
    <property type="entry name" value="Rhomboid-like"/>
    <property type="match status" value="1"/>
</dbReference>
<comment type="similarity">
    <text evidence="2">Belongs to the peptidase S54 family.</text>
</comment>
<accession>A0ABV4YM49</accession>
<dbReference type="Pfam" id="PF13414">
    <property type="entry name" value="TPR_11"/>
    <property type="match status" value="1"/>
</dbReference>
<feature type="transmembrane region" description="Helical" evidence="8">
    <location>
        <begin position="324"/>
        <end position="343"/>
    </location>
</feature>
<dbReference type="SMART" id="SM00028">
    <property type="entry name" value="TPR"/>
    <property type="match status" value="2"/>
</dbReference>
<dbReference type="Pfam" id="PF01694">
    <property type="entry name" value="Rhomboid"/>
    <property type="match status" value="1"/>
</dbReference>
<dbReference type="Gene3D" id="1.25.40.10">
    <property type="entry name" value="Tetratricopeptide repeat domain"/>
    <property type="match status" value="1"/>
</dbReference>
<protein>
    <submittedName>
        <fullName evidence="10">Rhomboid family intramembrane serine protease</fullName>
        <ecNumber evidence="10">3.4.21.105</ecNumber>
    </submittedName>
</protein>
<dbReference type="GO" id="GO:0006508">
    <property type="term" value="P:proteolysis"/>
    <property type="evidence" value="ECO:0007669"/>
    <property type="project" value="UniProtKB-KW"/>
</dbReference>
<evidence type="ECO:0000313" key="10">
    <source>
        <dbReference type="EMBL" id="MFB3165935.1"/>
    </source>
</evidence>
<evidence type="ECO:0000256" key="6">
    <source>
        <dbReference type="ARBA" id="ARBA00023136"/>
    </source>
</evidence>